<evidence type="ECO:0000256" key="2">
    <source>
        <dbReference type="HAMAP-Rule" id="MF_01139"/>
    </source>
</evidence>
<feature type="binding site" evidence="2">
    <location>
        <position position="213"/>
    </location>
    <ligand>
        <name>Mg(2+)</name>
        <dbReference type="ChEBI" id="CHEBI:18420"/>
    </ligand>
</feature>
<keyword evidence="4" id="KW-1185">Reference proteome</keyword>
<evidence type="ECO:0000313" key="4">
    <source>
        <dbReference type="Proteomes" id="UP001156664"/>
    </source>
</evidence>
<comment type="cofactor">
    <cofactor evidence="2">
        <name>Mg(2+)</name>
        <dbReference type="ChEBI" id="CHEBI:18420"/>
    </cofactor>
    <text evidence="2">Binds 2 magnesium ions per subunit.</text>
</comment>
<comment type="caution">
    <text evidence="3">The sequence shown here is derived from an EMBL/GenBank/DDBJ whole genome shotgun (WGS) entry which is preliminary data.</text>
</comment>
<evidence type="ECO:0000313" key="3">
    <source>
        <dbReference type="EMBL" id="GLR26329.1"/>
    </source>
</evidence>
<dbReference type="InterPro" id="IPR036424">
    <property type="entry name" value="UPP_synth-like_sf"/>
</dbReference>
<protein>
    <recommendedName>
        <fullName evidence="2">Isoprenyl transferase</fullName>
        <ecNumber evidence="2">2.5.1.-</ecNumber>
    </recommendedName>
</protein>
<feature type="binding site" evidence="2">
    <location>
        <position position="194"/>
    </location>
    <ligand>
        <name>substrate</name>
    </ligand>
</feature>
<feature type="binding site" evidence="2">
    <location>
        <begin position="200"/>
        <end position="202"/>
    </location>
    <ligand>
        <name>substrate</name>
    </ligand>
</feature>
<evidence type="ECO:0000256" key="1">
    <source>
        <dbReference type="ARBA" id="ARBA00022679"/>
    </source>
</evidence>
<name>A0ABQ5YU75_9BURK</name>
<dbReference type="Pfam" id="PF01255">
    <property type="entry name" value="Prenyltransf"/>
    <property type="match status" value="1"/>
</dbReference>
<dbReference type="PANTHER" id="PTHR10291:SF0">
    <property type="entry name" value="DEHYDRODOLICHYL DIPHOSPHATE SYNTHASE 2"/>
    <property type="match status" value="1"/>
</dbReference>
<dbReference type="Proteomes" id="UP001156664">
    <property type="component" value="Unassembled WGS sequence"/>
</dbReference>
<dbReference type="EC" id="2.5.1.-" evidence="2"/>
<feature type="binding site" evidence="2">
    <location>
        <position position="75"/>
    </location>
    <ligand>
        <name>substrate</name>
    </ligand>
</feature>
<dbReference type="CDD" id="cd00475">
    <property type="entry name" value="Cis_IPPS"/>
    <property type="match status" value="1"/>
</dbReference>
<proteinExistence type="inferred from homology"/>
<feature type="binding site" evidence="2">
    <location>
        <begin position="71"/>
        <end position="73"/>
    </location>
    <ligand>
        <name>substrate</name>
    </ligand>
</feature>
<feature type="binding site" evidence="2">
    <location>
        <begin position="27"/>
        <end position="30"/>
    </location>
    <ligand>
        <name>substrate</name>
    </ligand>
</feature>
<sequence length="260" mass="29314">MTVHPSSTIEIPETGSIPQHVAIVMDGNGRWAKQRMLPRVAGHKRGVDAVRRTVQACCELGVKHLTLFAFSSENWRRPADEVSLLMRLFIRVLRRDVESMHRENIRLKIIGDVSAFEPELQAAIHSAQALTASNTGLCLNVAANYGGRWDIIQATQKMLASQPALAKSPELIQESDLAPHLCLSESPEPDLFIRTGGEQRVSNFLLWQLAYTEFYFTPKFWPDFGLDMLNEAIASYNQRERRFGRTSEQLSVPPELRLSS</sequence>
<comment type="subunit">
    <text evidence="2">Homodimer.</text>
</comment>
<organism evidence="3 4">
    <name type="scientific">Limnobacter litoralis</name>
    <dbReference type="NCBI Taxonomy" id="481366"/>
    <lineage>
        <taxon>Bacteria</taxon>
        <taxon>Pseudomonadati</taxon>
        <taxon>Pseudomonadota</taxon>
        <taxon>Betaproteobacteria</taxon>
        <taxon>Burkholderiales</taxon>
        <taxon>Burkholderiaceae</taxon>
        <taxon>Limnobacter</taxon>
    </lineage>
</organism>
<dbReference type="EMBL" id="BSOJ01000015">
    <property type="protein sequence ID" value="GLR26329.1"/>
    <property type="molecule type" value="Genomic_DNA"/>
</dbReference>
<dbReference type="PANTHER" id="PTHR10291">
    <property type="entry name" value="DEHYDRODOLICHYL DIPHOSPHATE SYNTHASE FAMILY MEMBER"/>
    <property type="match status" value="1"/>
</dbReference>
<dbReference type="Gene3D" id="3.40.1180.10">
    <property type="entry name" value="Decaprenyl diphosphate synthase-like"/>
    <property type="match status" value="1"/>
</dbReference>
<keyword evidence="1 2" id="KW-0808">Transferase</keyword>
<comment type="similarity">
    <text evidence="2">Belongs to the UPP synthase family.</text>
</comment>
<dbReference type="SUPFAM" id="SSF64005">
    <property type="entry name" value="Undecaprenyl diphosphate synthase"/>
    <property type="match status" value="1"/>
</dbReference>
<keyword evidence="2" id="KW-0460">Magnesium</keyword>
<keyword evidence="2" id="KW-0479">Metal-binding</keyword>
<feature type="binding site" evidence="2">
    <location>
        <position position="39"/>
    </location>
    <ligand>
        <name>substrate</name>
    </ligand>
</feature>
<gene>
    <name evidence="3" type="primary">uppS</name>
    <name evidence="3" type="ORF">GCM10007875_14190</name>
</gene>
<dbReference type="PROSITE" id="PS01066">
    <property type="entry name" value="UPP_SYNTHASE"/>
    <property type="match status" value="1"/>
</dbReference>
<dbReference type="NCBIfam" id="TIGR00055">
    <property type="entry name" value="uppS"/>
    <property type="match status" value="1"/>
</dbReference>
<dbReference type="InterPro" id="IPR018520">
    <property type="entry name" value="UPP_synth-like_CS"/>
</dbReference>
<reference evidence="4" key="1">
    <citation type="journal article" date="2019" name="Int. J. Syst. Evol. Microbiol.">
        <title>The Global Catalogue of Microorganisms (GCM) 10K type strain sequencing project: providing services to taxonomists for standard genome sequencing and annotation.</title>
        <authorList>
            <consortium name="The Broad Institute Genomics Platform"/>
            <consortium name="The Broad Institute Genome Sequencing Center for Infectious Disease"/>
            <person name="Wu L."/>
            <person name="Ma J."/>
        </authorList>
    </citation>
    <scope>NUCLEOTIDE SEQUENCE [LARGE SCALE GENOMIC DNA]</scope>
    <source>
        <strain evidence="4">NBRC 105857</strain>
    </source>
</reference>
<feature type="binding site" evidence="2">
    <location>
        <position position="26"/>
    </location>
    <ligand>
        <name>Mg(2+)</name>
        <dbReference type="ChEBI" id="CHEBI:18420"/>
    </ligand>
</feature>
<feature type="binding site" evidence="2">
    <location>
        <position position="31"/>
    </location>
    <ligand>
        <name>substrate</name>
    </ligand>
</feature>
<dbReference type="NCBIfam" id="NF011405">
    <property type="entry name" value="PRK14830.1"/>
    <property type="match status" value="1"/>
</dbReference>
<feature type="active site" evidence="2">
    <location>
        <position position="26"/>
    </location>
</feature>
<feature type="binding site" evidence="2">
    <location>
        <position position="43"/>
    </location>
    <ligand>
        <name>substrate</name>
    </ligand>
</feature>
<dbReference type="GO" id="GO:0016740">
    <property type="term" value="F:transferase activity"/>
    <property type="evidence" value="ECO:0007669"/>
    <property type="project" value="UniProtKB-KW"/>
</dbReference>
<dbReference type="HAMAP" id="MF_01139">
    <property type="entry name" value="ISPT"/>
    <property type="match status" value="1"/>
</dbReference>
<feature type="binding site" evidence="2">
    <location>
        <position position="77"/>
    </location>
    <ligand>
        <name>substrate</name>
    </ligand>
</feature>
<feature type="active site" description="Proton acceptor" evidence="2">
    <location>
        <position position="74"/>
    </location>
</feature>
<accession>A0ABQ5YU75</accession>
<comment type="function">
    <text evidence="2">Catalyzes the condensation of isopentenyl diphosphate (IPP) with allylic pyrophosphates generating different type of terpenoids.</text>
</comment>
<dbReference type="InterPro" id="IPR001441">
    <property type="entry name" value="UPP_synth-like"/>
</dbReference>
<dbReference type="RefSeq" id="WP_284280882.1">
    <property type="nucleotide sequence ID" value="NZ_BSOJ01000015.1"/>
</dbReference>